<evidence type="ECO:0000256" key="4">
    <source>
        <dbReference type="ARBA" id="ARBA00022857"/>
    </source>
</evidence>
<evidence type="ECO:0000256" key="12">
    <source>
        <dbReference type="ARBA" id="ARBA00049396"/>
    </source>
</evidence>
<evidence type="ECO:0000256" key="13">
    <source>
        <dbReference type="HAMAP-Rule" id="MF_00102"/>
    </source>
</evidence>
<feature type="binding site" evidence="13">
    <location>
        <begin position="97"/>
        <end position="99"/>
    </location>
    <ligand>
        <name>NAD(+)</name>
        <dbReference type="ChEBI" id="CHEBI:57540"/>
    </ligand>
</feature>
<keyword evidence="5 13" id="KW-0220">Diaminopimelate biosynthesis</keyword>
<dbReference type="HAMAP" id="MF_00102">
    <property type="entry name" value="DapB"/>
    <property type="match status" value="1"/>
</dbReference>
<dbReference type="RefSeq" id="WP_088560428.1">
    <property type="nucleotide sequence ID" value="NZ_FYEH01000003.1"/>
</dbReference>
<dbReference type="InterPro" id="IPR023940">
    <property type="entry name" value="DHDPR_bac"/>
</dbReference>
<dbReference type="Proteomes" id="UP000197065">
    <property type="component" value="Unassembled WGS sequence"/>
</dbReference>
<comment type="caution">
    <text evidence="13">Was originally thought to be a dihydrodipicolinate reductase (DHDPR), catalyzing the conversion of dihydrodipicolinate to tetrahydrodipicolinate. However, it was shown in E.coli that the substrate of the enzymatic reaction is not dihydrodipicolinate (DHDP) but in fact (2S,4S)-4-hydroxy-2,3,4,5-tetrahydrodipicolinic acid (HTPA), the product released by the DapA-catalyzed reaction.</text>
</comment>
<evidence type="ECO:0000256" key="10">
    <source>
        <dbReference type="ARBA" id="ARBA00038983"/>
    </source>
</evidence>
<dbReference type="SUPFAM" id="SSF51735">
    <property type="entry name" value="NAD(P)-binding Rossmann-fold domains"/>
    <property type="match status" value="1"/>
</dbReference>
<evidence type="ECO:0000256" key="2">
    <source>
        <dbReference type="ARBA" id="ARBA00022490"/>
    </source>
</evidence>
<dbReference type="PIRSF" id="PIRSF000161">
    <property type="entry name" value="DHPR"/>
    <property type="match status" value="1"/>
</dbReference>
<dbReference type="GO" id="GO:0008839">
    <property type="term" value="F:4-hydroxy-tetrahydrodipicolinate reductase"/>
    <property type="evidence" value="ECO:0007669"/>
    <property type="project" value="UniProtKB-UniRule"/>
</dbReference>
<dbReference type="Gene3D" id="3.30.360.10">
    <property type="entry name" value="Dihydrodipicolinate Reductase, domain 2"/>
    <property type="match status" value="1"/>
</dbReference>
<comment type="pathway">
    <text evidence="9 13">Amino-acid biosynthesis; L-lysine biosynthesis via DAP pathway; (S)-tetrahydrodipicolinate from L-aspartate: step 4/4.</text>
</comment>
<evidence type="ECO:0000256" key="5">
    <source>
        <dbReference type="ARBA" id="ARBA00022915"/>
    </source>
</evidence>
<name>A0A212QT68_9PROT</name>
<keyword evidence="17" id="KW-1185">Reference proteome</keyword>
<dbReference type="InterPro" id="IPR036291">
    <property type="entry name" value="NAD(P)-bd_dom_sf"/>
</dbReference>
<dbReference type="Pfam" id="PF01113">
    <property type="entry name" value="DapB_N"/>
    <property type="match status" value="1"/>
</dbReference>
<dbReference type="AlphaFoldDB" id="A0A212QT68"/>
<evidence type="ECO:0000256" key="6">
    <source>
        <dbReference type="ARBA" id="ARBA00023002"/>
    </source>
</evidence>
<comment type="caution">
    <text evidence="13">Lacks conserved residue(s) required for the propagation of feature annotation.</text>
</comment>
<comment type="catalytic activity">
    <reaction evidence="11 13">
        <text>(S)-2,3,4,5-tetrahydrodipicolinate + NADP(+) + H2O = (2S,4S)-4-hydroxy-2,3,4,5-tetrahydrodipicolinate + NADPH + H(+)</text>
        <dbReference type="Rhea" id="RHEA:35331"/>
        <dbReference type="ChEBI" id="CHEBI:15377"/>
        <dbReference type="ChEBI" id="CHEBI:15378"/>
        <dbReference type="ChEBI" id="CHEBI:16845"/>
        <dbReference type="ChEBI" id="CHEBI:57783"/>
        <dbReference type="ChEBI" id="CHEBI:58349"/>
        <dbReference type="ChEBI" id="CHEBI:67139"/>
        <dbReference type="EC" id="1.17.1.8"/>
    </reaction>
</comment>
<dbReference type="PANTHER" id="PTHR20836">
    <property type="entry name" value="DIHYDRODIPICOLINATE REDUCTASE"/>
    <property type="match status" value="1"/>
</dbReference>
<feature type="binding site" evidence="13">
    <location>
        <begin position="7"/>
        <end position="12"/>
    </location>
    <ligand>
        <name>NAD(+)</name>
        <dbReference type="ChEBI" id="CHEBI:57540"/>
    </ligand>
</feature>
<keyword evidence="7 13" id="KW-0520">NAD</keyword>
<dbReference type="EMBL" id="FYEH01000003">
    <property type="protein sequence ID" value="SNB62829.1"/>
    <property type="molecule type" value="Genomic_DNA"/>
</dbReference>
<organism evidence="16 17">
    <name type="scientific">Arboricoccus pini</name>
    <dbReference type="NCBI Taxonomy" id="1963835"/>
    <lineage>
        <taxon>Bacteria</taxon>
        <taxon>Pseudomonadati</taxon>
        <taxon>Pseudomonadota</taxon>
        <taxon>Alphaproteobacteria</taxon>
        <taxon>Geminicoccales</taxon>
        <taxon>Geminicoccaceae</taxon>
        <taxon>Arboricoccus</taxon>
    </lineage>
</organism>
<dbReference type="Gene3D" id="3.40.50.720">
    <property type="entry name" value="NAD(P)-binding Rossmann-like Domain"/>
    <property type="match status" value="1"/>
</dbReference>
<accession>A0A212QT68</accession>
<dbReference type="SUPFAM" id="SSF55347">
    <property type="entry name" value="Glyceraldehyde-3-phosphate dehydrogenase-like, C-terminal domain"/>
    <property type="match status" value="1"/>
</dbReference>
<dbReference type="GO" id="GO:0016726">
    <property type="term" value="F:oxidoreductase activity, acting on CH or CH2 groups, NAD or NADP as acceptor"/>
    <property type="evidence" value="ECO:0007669"/>
    <property type="project" value="UniProtKB-UniRule"/>
</dbReference>
<sequence length="268" mass="28017">MRVGIIGCGGRMGRLLLAEVLDDERLQLGGGLVRKGSNLAGQDAGVAIGRAPVGVTLSVDPEIIFAQNDVVVDFSTPGASLEHATIAAARGKPLVIGTTGIPAHEEVAIRQEAERTAIVLAANTSVGVILLAELVQRVAAVLDDDFDIEIVEMHHRRKVDAPSGTALLLGDAAAKGRGVDLQTSSVRARDGHTGARIAGAIGFAALRGGDVVGDHSVYFAGDGERLVLSHLASDRRIYAKGAIRAARWLIDRSAGFYTMRDVLGFSDD</sequence>
<dbReference type="Pfam" id="PF05173">
    <property type="entry name" value="DapB_C"/>
    <property type="match status" value="1"/>
</dbReference>
<dbReference type="OrthoDB" id="9790352at2"/>
<keyword evidence="8 13" id="KW-0457">Lysine biosynthesis</keyword>
<evidence type="ECO:0000259" key="14">
    <source>
        <dbReference type="Pfam" id="PF01113"/>
    </source>
</evidence>
<feature type="active site" description="Proton donor" evidence="13">
    <location>
        <position position="158"/>
    </location>
</feature>
<dbReference type="GO" id="GO:0050661">
    <property type="term" value="F:NADP binding"/>
    <property type="evidence" value="ECO:0007669"/>
    <property type="project" value="UniProtKB-UniRule"/>
</dbReference>
<dbReference type="PANTHER" id="PTHR20836:SF0">
    <property type="entry name" value="4-HYDROXY-TETRAHYDRODIPICOLINATE REDUCTASE 1, CHLOROPLASTIC-RELATED"/>
    <property type="match status" value="1"/>
</dbReference>
<dbReference type="PROSITE" id="PS01298">
    <property type="entry name" value="DAPB"/>
    <property type="match status" value="1"/>
</dbReference>
<feature type="binding site" evidence="13">
    <location>
        <begin position="121"/>
        <end position="124"/>
    </location>
    <ligand>
        <name>NAD(+)</name>
        <dbReference type="ChEBI" id="CHEBI:57540"/>
    </ligand>
</feature>
<keyword evidence="4 13" id="KW-0521">NADP</keyword>
<proteinExistence type="inferred from homology"/>
<feature type="domain" description="Dihydrodipicolinate reductase N-terminal" evidence="14">
    <location>
        <begin position="1"/>
        <end position="123"/>
    </location>
</feature>
<dbReference type="UniPathway" id="UPA00034">
    <property type="reaction ID" value="UER00018"/>
</dbReference>
<evidence type="ECO:0000256" key="1">
    <source>
        <dbReference type="ARBA" id="ARBA00006642"/>
    </source>
</evidence>
<gene>
    <name evidence="13" type="primary">dapB</name>
    <name evidence="16" type="ORF">SAMN07250955_103193</name>
</gene>
<dbReference type="GO" id="GO:0019877">
    <property type="term" value="P:diaminopimelate biosynthetic process"/>
    <property type="evidence" value="ECO:0007669"/>
    <property type="project" value="UniProtKB-UniRule"/>
</dbReference>
<dbReference type="GO" id="GO:0005737">
    <property type="term" value="C:cytoplasm"/>
    <property type="evidence" value="ECO:0007669"/>
    <property type="project" value="UniProtKB-SubCell"/>
</dbReference>
<dbReference type="CDD" id="cd02274">
    <property type="entry name" value="DHDPR_N"/>
    <property type="match status" value="1"/>
</dbReference>
<dbReference type="InterPro" id="IPR022663">
    <property type="entry name" value="DapB_C"/>
</dbReference>
<dbReference type="InterPro" id="IPR000846">
    <property type="entry name" value="DapB_N"/>
</dbReference>
<evidence type="ECO:0000313" key="17">
    <source>
        <dbReference type="Proteomes" id="UP000197065"/>
    </source>
</evidence>
<dbReference type="InterPro" id="IPR022664">
    <property type="entry name" value="DapB_N_CS"/>
</dbReference>
<evidence type="ECO:0000256" key="3">
    <source>
        <dbReference type="ARBA" id="ARBA00022605"/>
    </source>
</evidence>
<comment type="catalytic activity">
    <reaction evidence="12 13">
        <text>(S)-2,3,4,5-tetrahydrodipicolinate + NAD(+) + H2O = (2S,4S)-4-hydroxy-2,3,4,5-tetrahydrodipicolinate + NADH + H(+)</text>
        <dbReference type="Rhea" id="RHEA:35323"/>
        <dbReference type="ChEBI" id="CHEBI:15377"/>
        <dbReference type="ChEBI" id="CHEBI:15378"/>
        <dbReference type="ChEBI" id="CHEBI:16845"/>
        <dbReference type="ChEBI" id="CHEBI:57540"/>
        <dbReference type="ChEBI" id="CHEBI:57945"/>
        <dbReference type="ChEBI" id="CHEBI:67139"/>
        <dbReference type="EC" id="1.17.1.8"/>
    </reaction>
</comment>
<dbReference type="GO" id="GO:0009089">
    <property type="term" value="P:lysine biosynthetic process via diaminopimelate"/>
    <property type="evidence" value="ECO:0007669"/>
    <property type="project" value="UniProtKB-UniRule"/>
</dbReference>
<keyword evidence="2 13" id="KW-0963">Cytoplasm</keyword>
<comment type="subunit">
    <text evidence="13">Homotetramer.</text>
</comment>
<comment type="similarity">
    <text evidence="1 13">Belongs to the DapB family.</text>
</comment>
<feature type="domain" description="Dihydrodipicolinate reductase C-terminal" evidence="15">
    <location>
        <begin position="127"/>
        <end position="263"/>
    </location>
</feature>
<dbReference type="GO" id="GO:0051287">
    <property type="term" value="F:NAD binding"/>
    <property type="evidence" value="ECO:0007669"/>
    <property type="project" value="UniProtKB-UniRule"/>
</dbReference>
<evidence type="ECO:0000256" key="9">
    <source>
        <dbReference type="ARBA" id="ARBA00037922"/>
    </source>
</evidence>
<reference evidence="16 17" key="1">
    <citation type="submission" date="2017-06" db="EMBL/GenBank/DDBJ databases">
        <authorList>
            <person name="Kim H.J."/>
            <person name="Triplett B.A."/>
        </authorList>
    </citation>
    <scope>NUCLEOTIDE SEQUENCE [LARGE SCALE GENOMIC DNA]</scope>
    <source>
        <strain evidence="16 17">B29T1</strain>
    </source>
</reference>
<dbReference type="NCBIfam" id="TIGR00036">
    <property type="entry name" value="dapB"/>
    <property type="match status" value="1"/>
</dbReference>
<dbReference type="EC" id="1.17.1.8" evidence="10 13"/>
<keyword evidence="6 13" id="KW-0560">Oxidoreductase</keyword>
<feature type="binding site" evidence="13">
    <location>
        <begin position="164"/>
        <end position="165"/>
    </location>
    <ligand>
        <name>(S)-2,3,4,5-tetrahydrodipicolinate</name>
        <dbReference type="ChEBI" id="CHEBI:16845"/>
    </ligand>
</feature>
<comment type="subcellular location">
    <subcellularLocation>
        <location evidence="13">Cytoplasm</location>
    </subcellularLocation>
</comment>
<evidence type="ECO:0000313" key="16">
    <source>
        <dbReference type="EMBL" id="SNB62829.1"/>
    </source>
</evidence>
<feature type="binding site" evidence="13">
    <location>
        <position position="155"/>
    </location>
    <ligand>
        <name>(S)-2,3,4,5-tetrahydrodipicolinate</name>
        <dbReference type="ChEBI" id="CHEBI:16845"/>
    </ligand>
</feature>
<keyword evidence="3 13" id="KW-0028">Amino-acid biosynthesis</keyword>
<protein>
    <recommendedName>
        <fullName evidence="10 13">4-hydroxy-tetrahydrodipicolinate reductase</fullName>
        <shortName evidence="13">HTPA reductase</shortName>
        <ecNumber evidence="10 13">1.17.1.8</ecNumber>
    </recommendedName>
</protein>
<evidence type="ECO:0000256" key="7">
    <source>
        <dbReference type="ARBA" id="ARBA00023027"/>
    </source>
</evidence>
<evidence type="ECO:0000256" key="11">
    <source>
        <dbReference type="ARBA" id="ARBA00049080"/>
    </source>
</evidence>
<comment type="function">
    <text evidence="13">Catalyzes the conversion of 4-hydroxy-tetrahydrodipicolinate (HTPA) to tetrahydrodipicolinate.</text>
</comment>
<dbReference type="FunFam" id="3.30.360.10:FF:000004">
    <property type="entry name" value="4-hydroxy-tetrahydrodipicolinate reductase"/>
    <property type="match status" value="1"/>
</dbReference>
<feature type="active site" description="Proton donor/acceptor" evidence="13">
    <location>
        <position position="154"/>
    </location>
</feature>
<evidence type="ECO:0000259" key="15">
    <source>
        <dbReference type="Pfam" id="PF05173"/>
    </source>
</evidence>
<evidence type="ECO:0000256" key="8">
    <source>
        <dbReference type="ARBA" id="ARBA00023154"/>
    </source>
</evidence>